<dbReference type="Pfam" id="PF01636">
    <property type="entry name" value="APH"/>
    <property type="match status" value="1"/>
</dbReference>
<reference evidence="2 3" key="1">
    <citation type="submission" date="2023-11" db="EMBL/GenBank/DDBJ databases">
        <authorList>
            <person name="Xu M."/>
            <person name="Jiang T."/>
        </authorList>
    </citation>
    <scope>NUCLEOTIDE SEQUENCE [LARGE SCALE GENOMIC DNA]</scope>
    <source>
        <strain evidence="2 3">SD</strain>
    </source>
</reference>
<evidence type="ECO:0000313" key="3">
    <source>
        <dbReference type="Proteomes" id="UP001277761"/>
    </source>
</evidence>
<dbReference type="PANTHER" id="PTHR21310">
    <property type="entry name" value="AMINOGLYCOSIDE PHOSPHOTRANSFERASE-RELATED-RELATED"/>
    <property type="match status" value="1"/>
</dbReference>
<protein>
    <submittedName>
        <fullName evidence="2">Phosphotransferase family protein</fullName>
    </submittedName>
</protein>
<proteinExistence type="predicted"/>
<organism evidence="2 3">
    <name type="scientific">Patulibacter brassicae</name>
    <dbReference type="NCBI Taxonomy" id="1705717"/>
    <lineage>
        <taxon>Bacteria</taxon>
        <taxon>Bacillati</taxon>
        <taxon>Actinomycetota</taxon>
        <taxon>Thermoleophilia</taxon>
        <taxon>Solirubrobacterales</taxon>
        <taxon>Patulibacteraceae</taxon>
        <taxon>Patulibacter</taxon>
    </lineage>
</organism>
<keyword evidence="3" id="KW-1185">Reference proteome</keyword>
<evidence type="ECO:0000259" key="1">
    <source>
        <dbReference type="Pfam" id="PF01636"/>
    </source>
</evidence>
<dbReference type="Proteomes" id="UP001277761">
    <property type="component" value="Unassembled WGS sequence"/>
</dbReference>
<evidence type="ECO:0000313" key="2">
    <source>
        <dbReference type="EMBL" id="MDX8152394.1"/>
    </source>
</evidence>
<dbReference type="InterPro" id="IPR051678">
    <property type="entry name" value="AGP_Transferase"/>
</dbReference>
<dbReference type="InterPro" id="IPR002575">
    <property type="entry name" value="Aminoglycoside_PTrfase"/>
</dbReference>
<dbReference type="RefSeq" id="WP_319954547.1">
    <property type="nucleotide sequence ID" value="NZ_JAXAVX010000005.1"/>
</dbReference>
<dbReference type="InterPro" id="IPR041726">
    <property type="entry name" value="ACAD10_11_N"/>
</dbReference>
<dbReference type="Gene3D" id="3.30.200.20">
    <property type="entry name" value="Phosphorylase Kinase, domain 1"/>
    <property type="match status" value="1"/>
</dbReference>
<sequence>MALVNSIDPDHARQRLEPWLAARLGVPAVTVTDVVVPRASGVSNETVLLDAAWEQDGDVRRRSLVVRVAPPAGTGVTPTTYDLGTELAVLRALRGSAVPVPEALWHEPDADLLGGPFLVLERLPGRTLADDPPFTVSGWIHELDPVRRRTLDDAALGALVAVHATDPARLADVPGLLRTVEERIALYEAFYARVAGAQRVPAIEAGFAWLREHRPDEPAEPGVSWGDARPGNLLLTDDGAVAGVLDWEMVGLGAPELDLGWWLFFLRHHTEGIGAPLPEGLRDRDATIARYEELAGRAVDREAVAFHEAFAGLRAAVMMVRAAQLMTDAGLLPPDNGMASNNLMLQLFCALAGMPAPDGDGVHFIGNR</sequence>
<dbReference type="Gene3D" id="3.90.1200.10">
    <property type="match status" value="1"/>
</dbReference>
<gene>
    <name evidence="2" type="ORF">SK069_12370</name>
</gene>
<feature type="domain" description="Aminoglycoside phosphotransferase" evidence="1">
    <location>
        <begin position="36"/>
        <end position="283"/>
    </location>
</feature>
<dbReference type="EMBL" id="JAXAVX010000005">
    <property type="protein sequence ID" value="MDX8152394.1"/>
    <property type="molecule type" value="Genomic_DNA"/>
</dbReference>
<dbReference type="CDD" id="cd05154">
    <property type="entry name" value="ACAD10_11_N-like"/>
    <property type="match status" value="1"/>
</dbReference>
<name>A0ABU4VKL3_9ACTN</name>
<accession>A0ABU4VKL3</accession>
<dbReference type="InterPro" id="IPR011009">
    <property type="entry name" value="Kinase-like_dom_sf"/>
</dbReference>
<comment type="caution">
    <text evidence="2">The sequence shown here is derived from an EMBL/GenBank/DDBJ whole genome shotgun (WGS) entry which is preliminary data.</text>
</comment>
<dbReference type="SUPFAM" id="SSF56112">
    <property type="entry name" value="Protein kinase-like (PK-like)"/>
    <property type="match status" value="1"/>
</dbReference>